<keyword evidence="2" id="KW-1185">Reference proteome</keyword>
<dbReference type="Proteomes" id="UP001488805">
    <property type="component" value="Unassembled WGS sequence"/>
</dbReference>
<dbReference type="AlphaFoldDB" id="A0AAW1FRG0"/>
<proteinExistence type="predicted"/>
<name>A0AAW1FRG0_ZOAVI</name>
<organism evidence="1 2">
    <name type="scientific">Zoarces viviparus</name>
    <name type="common">Viviparous eelpout</name>
    <name type="synonym">Blennius viviparus</name>
    <dbReference type="NCBI Taxonomy" id="48416"/>
    <lineage>
        <taxon>Eukaryota</taxon>
        <taxon>Metazoa</taxon>
        <taxon>Chordata</taxon>
        <taxon>Craniata</taxon>
        <taxon>Vertebrata</taxon>
        <taxon>Euteleostomi</taxon>
        <taxon>Actinopterygii</taxon>
        <taxon>Neopterygii</taxon>
        <taxon>Teleostei</taxon>
        <taxon>Neoteleostei</taxon>
        <taxon>Acanthomorphata</taxon>
        <taxon>Eupercaria</taxon>
        <taxon>Perciformes</taxon>
        <taxon>Cottioidei</taxon>
        <taxon>Zoarcales</taxon>
        <taxon>Zoarcidae</taxon>
        <taxon>Zoarcinae</taxon>
        <taxon>Zoarces</taxon>
    </lineage>
</organism>
<protein>
    <submittedName>
        <fullName evidence="1">Uncharacterized protein</fullName>
    </submittedName>
</protein>
<accession>A0AAW1FRG0</accession>
<gene>
    <name evidence="1" type="ORF">VZT92_006823</name>
</gene>
<comment type="caution">
    <text evidence="1">The sequence shown here is derived from an EMBL/GenBank/DDBJ whole genome shotgun (WGS) entry which is preliminary data.</text>
</comment>
<evidence type="ECO:0000313" key="2">
    <source>
        <dbReference type="Proteomes" id="UP001488805"/>
    </source>
</evidence>
<evidence type="ECO:0000313" key="1">
    <source>
        <dbReference type="EMBL" id="KAK9537087.1"/>
    </source>
</evidence>
<sequence length="69" mass="7641">MLGDRRAKAPSTSRTVISGVDLQRTKGCMIRSTCSQQGGMREDTDKKTGTMFRRAPSNMERRCESNEAG</sequence>
<dbReference type="EMBL" id="JBCEZU010000045">
    <property type="protein sequence ID" value="KAK9537087.1"/>
    <property type="molecule type" value="Genomic_DNA"/>
</dbReference>
<reference evidence="1 2" key="1">
    <citation type="journal article" date="2024" name="Genome Biol. Evol.">
        <title>Chromosome-level genome assembly of the viviparous eelpout Zoarces viviparus.</title>
        <authorList>
            <person name="Fuhrmann N."/>
            <person name="Brasseur M.V."/>
            <person name="Bakowski C.E."/>
            <person name="Podsiadlowski L."/>
            <person name="Prost S."/>
            <person name="Krehenwinkel H."/>
            <person name="Mayer C."/>
        </authorList>
    </citation>
    <scope>NUCLEOTIDE SEQUENCE [LARGE SCALE GENOMIC DNA]</scope>
    <source>
        <strain evidence="1">NO-MEL_2022_Ind0_liver</strain>
    </source>
</reference>